<keyword evidence="3" id="KW-1185">Reference proteome</keyword>
<proteinExistence type="predicted"/>
<comment type="caution">
    <text evidence="2">The sequence shown here is derived from an EMBL/GenBank/DDBJ whole genome shotgun (WGS) entry which is preliminary data.</text>
</comment>
<keyword evidence="1" id="KW-0732">Signal</keyword>
<dbReference type="Proteomes" id="UP001139193">
    <property type="component" value="Unassembled WGS sequence"/>
</dbReference>
<evidence type="ECO:0008006" key="4">
    <source>
        <dbReference type="Google" id="ProtNLM"/>
    </source>
</evidence>
<sequence length="193" mass="20990">MNLFRTLSAVALLGLGWAGTSSCLKAPDYPVTPVITFNSVKQTYVPPPVPGATPGDTLEFAVDFQDGDGDLGLDADDAKVPPYNAQTGGHNNLATSNNYFIQPFKKDKVSGKFVAFYTPGGYPGEYDGRYPRLETTTDTKPAPLKGTLRYKLRLPLNRSSYSIGDVMRFEISIMDRAMHQSNTVTTTEITLGP</sequence>
<organism evidence="2 3">
    <name type="scientific">Hymenobacter cyanobacteriorum</name>
    <dbReference type="NCBI Taxonomy" id="2926463"/>
    <lineage>
        <taxon>Bacteria</taxon>
        <taxon>Pseudomonadati</taxon>
        <taxon>Bacteroidota</taxon>
        <taxon>Cytophagia</taxon>
        <taxon>Cytophagales</taxon>
        <taxon>Hymenobacteraceae</taxon>
        <taxon>Hymenobacter</taxon>
    </lineage>
</organism>
<accession>A0A9X1VEI3</accession>
<feature type="signal peptide" evidence="1">
    <location>
        <begin position="1"/>
        <end position="26"/>
    </location>
</feature>
<evidence type="ECO:0000313" key="3">
    <source>
        <dbReference type="Proteomes" id="UP001139193"/>
    </source>
</evidence>
<gene>
    <name evidence="2" type="ORF">MON38_07320</name>
</gene>
<evidence type="ECO:0000256" key="1">
    <source>
        <dbReference type="SAM" id="SignalP"/>
    </source>
</evidence>
<dbReference type="AlphaFoldDB" id="A0A9X1VEI3"/>
<evidence type="ECO:0000313" key="2">
    <source>
        <dbReference type="EMBL" id="MCI1187227.1"/>
    </source>
</evidence>
<reference evidence="2" key="1">
    <citation type="submission" date="2022-03" db="EMBL/GenBank/DDBJ databases">
        <title>Bacterial whole genome sequence for Hymenobacter sp. DH14.</title>
        <authorList>
            <person name="Le V."/>
        </authorList>
    </citation>
    <scope>NUCLEOTIDE SEQUENCE</scope>
    <source>
        <strain evidence="2">DH14</strain>
    </source>
</reference>
<dbReference type="RefSeq" id="WP_241935507.1">
    <property type="nucleotide sequence ID" value="NZ_JALBGC010000002.1"/>
</dbReference>
<dbReference type="PROSITE" id="PS51257">
    <property type="entry name" value="PROKAR_LIPOPROTEIN"/>
    <property type="match status" value="1"/>
</dbReference>
<feature type="chain" id="PRO_5040766382" description="Lipoprotein" evidence="1">
    <location>
        <begin position="27"/>
        <end position="193"/>
    </location>
</feature>
<protein>
    <recommendedName>
        <fullName evidence="4">Lipoprotein</fullName>
    </recommendedName>
</protein>
<name>A0A9X1VEI3_9BACT</name>
<dbReference type="EMBL" id="JALBGC010000002">
    <property type="protein sequence ID" value="MCI1187227.1"/>
    <property type="molecule type" value="Genomic_DNA"/>
</dbReference>